<organism evidence="1 2">
    <name type="scientific">Phyllobacterium phragmitis</name>
    <dbReference type="NCBI Taxonomy" id="2670329"/>
    <lineage>
        <taxon>Bacteria</taxon>
        <taxon>Pseudomonadati</taxon>
        <taxon>Pseudomonadota</taxon>
        <taxon>Alphaproteobacteria</taxon>
        <taxon>Hyphomicrobiales</taxon>
        <taxon>Phyllobacteriaceae</taxon>
        <taxon>Phyllobacterium</taxon>
    </lineage>
</organism>
<sequence>MAHDEKSPPKSGAKKFASGLVPLQRVLLDEADRPIAILSEGKEQQTTVGKVVVRKLMQTAASGSPHALGHAMKAIVAAQQLKQQEIDSDVEFARRYRKHQQDQLKEAVKAGRDPETILPHPDDIEVIEGQGYRIVGPSDADELRTVKSNRAYRDVLLLQVVLEERLAGTSENSSAERLPSTTPLVLAQVLNTMLPVRYRLSDFKILLVLDRHGRMSKRELLKETRQAWQRIRVSPPRGWMMPPWSKIQAKLDVLLPACVNVYAQVKAGKLTSEHQIAARLSRLGNF</sequence>
<proteinExistence type="predicted"/>
<gene>
    <name evidence="1" type="ORF">PPNSA23_10100</name>
</gene>
<reference evidence="1 2" key="1">
    <citation type="submission" date="2024-10" db="EMBL/GenBank/DDBJ databases">
        <title>Isolation, draft genome sequencing and identification of Phyllobacterium sp. NSA23, isolated from leaf soil.</title>
        <authorList>
            <person name="Akita H."/>
        </authorList>
    </citation>
    <scope>NUCLEOTIDE SEQUENCE [LARGE SCALE GENOMIC DNA]</scope>
    <source>
        <strain evidence="1 2">NSA23</strain>
    </source>
</reference>
<name>A0ABQ0GWL8_9HYPH</name>
<protein>
    <recommendedName>
        <fullName evidence="3">DUF3102 domain-containing protein</fullName>
    </recommendedName>
</protein>
<accession>A0ABQ0GWL8</accession>
<dbReference type="RefSeq" id="WP_407863962.1">
    <property type="nucleotide sequence ID" value="NZ_BAAFZP010000001.1"/>
</dbReference>
<comment type="caution">
    <text evidence="1">The sequence shown here is derived from an EMBL/GenBank/DDBJ whole genome shotgun (WGS) entry which is preliminary data.</text>
</comment>
<evidence type="ECO:0000313" key="1">
    <source>
        <dbReference type="EMBL" id="GAB1581067.1"/>
    </source>
</evidence>
<evidence type="ECO:0000313" key="2">
    <source>
        <dbReference type="Proteomes" id="UP001628091"/>
    </source>
</evidence>
<dbReference type="Proteomes" id="UP001628091">
    <property type="component" value="Unassembled WGS sequence"/>
</dbReference>
<dbReference type="EMBL" id="BAAFZP010000001">
    <property type="protein sequence ID" value="GAB1581067.1"/>
    <property type="molecule type" value="Genomic_DNA"/>
</dbReference>
<evidence type="ECO:0008006" key="3">
    <source>
        <dbReference type="Google" id="ProtNLM"/>
    </source>
</evidence>
<keyword evidence="2" id="KW-1185">Reference proteome</keyword>